<dbReference type="EMBL" id="KN740427">
    <property type="protein sequence ID" value="KIH53759.1"/>
    <property type="molecule type" value="Genomic_DNA"/>
</dbReference>
<feature type="domain" description="SEA" evidence="6">
    <location>
        <begin position="651"/>
        <end position="729"/>
    </location>
</feature>
<evidence type="ECO:0000313" key="9">
    <source>
        <dbReference type="Proteomes" id="UP000054047"/>
    </source>
</evidence>
<dbReference type="GO" id="GO:0005509">
    <property type="term" value="F:calcium ion binding"/>
    <property type="evidence" value="ECO:0007669"/>
    <property type="project" value="InterPro"/>
</dbReference>
<dbReference type="InterPro" id="IPR049883">
    <property type="entry name" value="NOTCH1_EGF-like"/>
</dbReference>
<dbReference type="Pfam" id="PF12661">
    <property type="entry name" value="hEGF"/>
    <property type="match status" value="1"/>
</dbReference>
<feature type="domain" description="EGF-like" evidence="7">
    <location>
        <begin position="46"/>
        <end position="84"/>
    </location>
</feature>
<dbReference type="Proteomes" id="UP000054047">
    <property type="component" value="Unassembled WGS sequence"/>
</dbReference>
<dbReference type="PROSITE" id="PS50024">
    <property type="entry name" value="SEA"/>
    <property type="match status" value="2"/>
</dbReference>
<name>A0A0C2G492_9BILA</name>
<feature type="domain" description="EGF-like" evidence="7">
    <location>
        <begin position="269"/>
        <end position="308"/>
    </location>
</feature>
<dbReference type="Gene3D" id="2.10.25.10">
    <property type="entry name" value="Laminin"/>
    <property type="match status" value="6"/>
</dbReference>
<dbReference type="FunFam" id="2.10.25.10:FF:000291">
    <property type="entry name" value="Transmembrane matrix receptor MUP-4"/>
    <property type="match status" value="1"/>
</dbReference>
<evidence type="ECO:0000256" key="5">
    <source>
        <dbReference type="PROSITE-ProRule" id="PRU00076"/>
    </source>
</evidence>
<dbReference type="Pfam" id="PF25314">
    <property type="entry name" value="TNFR_nem"/>
    <property type="match status" value="2"/>
</dbReference>
<organism evidence="8 9">
    <name type="scientific">Ancylostoma duodenale</name>
    <dbReference type="NCBI Taxonomy" id="51022"/>
    <lineage>
        <taxon>Eukaryota</taxon>
        <taxon>Metazoa</taxon>
        <taxon>Ecdysozoa</taxon>
        <taxon>Nematoda</taxon>
        <taxon>Chromadorea</taxon>
        <taxon>Rhabditida</taxon>
        <taxon>Rhabditina</taxon>
        <taxon>Rhabditomorpha</taxon>
        <taxon>Strongyloidea</taxon>
        <taxon>Ancylostomatidae</taxon>
        <taxon>Ancylostomatinae</taxon>
        <taxon>Ancylostoma</taxon>
    </lineage>
</organism>
<dbReference type="PANTHER" id="PTHR24039">
    <property type="entry name" value="FIBRILLIN-RELATED"/>
    <property type="match status" value="1"/>
</dbReference>
<dbReference type="OrthoDB" id="4405280at2759"/>
<evidence type="ECO:0000256" key="2">
    <source>
        <dbReference type="ARBA" id="ARBA00022729"/>
    </source>
</evidence>
<dbReference type="InterPro" id="IPR000742">
    <property type="entry name" value="EGF"/>
</dbReference>
<dbReference type="SUPFAM" id="SSF57196">
    <property type="entry name" value="EGF/Laminin"/>
    <property type="match status" value="1"/>
</dbReference>
<dbReference type="SMART" id="SM00181">
    <property type="entry name" value="EGF"/>
    <property type="match status" value="10"/>
</dbReference>
<dbReference type="AlphaFoldDB" id="A0A0C2G492"/>
<dbReference type="SMART" id="SM00179">
    <property type="entry name" value="EGF_CA"/>
    <property type="match status" value="7"/>
</dbReference>
<dbReference type="SUPFAM" id="SSF57184">
    <property type="entry name" value="Growth factor receptor domain"/>
    <property type="match status" value="1"/>
</dbReference>
<evidence type="ECO:0000256" key="1">
    <source>
        <dbReference type="ARBA" id="ARBA00022536"/>
    </source>
</evidence>
<dbReference type="InterPro" id="IPR001881">
    <property type="entry name" value="EGF-like_Ca-bd_dom"/>
</dbReference>
<feature type="domain" description="EGF-like" evidence="7">
    <location>
        <begin position="95"/>
        <end position="133"/>
    </location>
</feature>
<feature type="domain" description="EGF-like" evidence="7">
    <location>
        <begin position="317"/>
        <end position="356"/>
    </location>
</feature>
<feature type="domain" description="SEA" evidence="6">
    <location>
        <begin position="475"/>
        <end position="601"/>
    </location>
</feature>
<dbReference type="InterPro" id="IPR013032">
    <property type="entry name" value="EGF-like_CS"/>
</dbReference>
<evidence type="ECO:0000259" key="6">
    <source>
        <dbReference type="PROSITE" id="PS50024"/>
    </source>
</evidence>
<feature type="disulfide bond" evidence="5">
    <location>
        <begin position="178"/>
        <end position="195"/>
    </location>
</feature>
<keyword evidence="1 5" id="KW-0245">EGF-like domain</keyword>
<sequence length="729" mass="80767">MTGKHDCDPSAICHDNEQSFSCECPAGFIDRSPNKLHRPGRVCVKLVDECATGRHTCSAQADCRDLEEGYTCECREGYVDRSPNLASQPGRVCSAPEVCPSNHECSSAAVCEPLGGNKYQCSCIQGYIDQSPNGQKGRICVRRVRSATTKPGDIVASVLEDSLTDRLILLCEEDQNDCHSAAICSEVSGPEKYTCQCRDGYIDQSPNRNTRPGRICVEMVNECLDRSLNDCHSLAICEDKRQGYTCRCPVNTVDKSSNPNKPGRLCVKQINECRNPSLNTCSRFAECIDKENGYECRCKPGYHDNDPSHPGTQCSYIINECDSPNLNDCDRNAICIDSEGGYDCKCKPPYRDESPSGHPGRVCRLNECLDVNLNNCDKNAECQDMDDGYICSCREGYYDQSPNPQEPGRVCLEFQVDHKVEQVTITPVQSHPLNEGLPCGRDFCKITMGEVCISGSYCGCRPGESRSVATGKCERVEETPLQIRVVSRDSTPLLYSSEYGSTKSPPYVEIVDLFQKDMARTFGGTIYAPRYVNTKVEYITHPKTVNSSWPDGLLFKYDVQTTPSKQQPVDKCEVWKQMMASLQRTNGVIGGGSLRIADDSELLNPCRAEEPVGECGGHDCKTELGEICIAGSVCGCPVGMRRAASTDVCRAVESWNVPLWVIRKDYKNLVYNDSFANPLDSIYKSYVQDYEKGIAGCYPHTTLRNAFVAADVNEIVNPKVFLFLDFFIS</sequence>
<comment type="caution">
    <text evidence="5">Lacks conserved residue(s) required for the propagation of feature annotation.</text>
</comment>
<evidence type="ECO:0000313" key="8">
    <source>
        <dbReference type="EMBL" id="KIH53759.1"/>
    </source>
</evidence>
<dbReference type="InterPro" id="IPR000152">
    <property type="entry name" value="EGF-type_Asp/Asn_hydroxyl_site"/>
</dbReference>
<dbReference type="PROSITE" id="PS00010">
    <property type="entry name" value="ASX_HYDROXYL"/>
    <property type="match status" value="5"/>
</dbReference>
<reference evidence="8 9" key="1">
    <citation type="submission" date="2013-12" db="EMBL/GenBank/DDBJ databases">
        <title>Draft genome of the parsitic nematode Ancylostoma duodenale.</title>
        <authorList>
            <person name="Mitreva M."/>
        </authorList>
    </citation>
    <scope>NUCLEOTIDE SEQUENCE [LARGE SCALE GENOMIC DNA]</scope>
    <source>
        <strain evidence="8 9">Zhejiang</strain>
    </source>
</reference>
<gene>
    <name evidence="8" type="ORF">ANCDUO_16101</name>
</gene>
<dbReference type="SMART" id="SM00200">
    <property type="entry name" value="SEA"/>
    <property type="match status" value="1"/>
</dbReference>
<dbReference type="PANTHER" id="PTHR24039:SF40">
    <property type="entry name" value="TRANSMEMBRANE MATRIX RECEPTOR MUP-4"/>
    <property type="match status" value="1"/>
</dbReference>
<dbReference type="CDD" id="cd00054">
    <property type="entry name" value="EGF_CA"/>
    <property type="match status" value="4"/>
</dbReference>
<evidence type="ECO:0000256" key="3">
    <source>
        <dbReference type="ARBA" id="ARBA00022737"/>
    </source>
</evidence>
<dbReference type="InterPro" id="IPR057353">
    <property type="entry name" value="TNFR_nem"/>
</dbReference>
<keyword evidence="9" id="KW-1185">Reference proteome</keyword>
<protein>
    <submittedName>
        <fullName evidence="8">Calcium binding EGF domain protein</fullName>
    </submittedName>
</protein>
<keyword evidence="2" id="KW-0732">Signal</keyword>
<evidence type="ECO:0000259" key="7">
    <source>
        <dbReference type="PROSITE" id="PS50026"/>
    </source>
</evidence>
<keyword evidence="4 5" id="KW-1015">Disulfide bond</keyword>
<dbReference type="PROSITE" id="PS50026">
    <property type="entry name" value="EGF_3"/>
    <property type="match status" value="7"/>
</dbReference>
<dbReference type="Pfam" id="PF07645">
    <property type="entry name" value="EGF_CA"/>
    <property type="match status" value="4"/>
</dbReference>
<dbReference type="InterPro" id="IPR009030">
    <property type="entry name" value="Growth_fac_rcpt_cys_sf"/>
</dbReference>
<accession>A0A0C2G492</accession>
<feature type="domain" description="EGF-like" evidence="7">
    <location>
        <begin position="364"/>
        <end position="403"/>
    </location>
</feature>
<keyword evidence="3" id="KW-0677">Repeat</keyword>
<feature type="domain" description="EGF-like" evidence="7">
    <location>
        <begin position="167"/>
        <end position="207"/>
    </location>
</feature>
<proteinExistence type="predicted"/>
<feature type="domain" description="EGF-like" evidence="7">
    <location>
        <begin position="219"/>
        <end position="258"/>
    </location>
</feature>
<dbReference type="InterPro" id="IPR000082">
    <property type="entry name" value="SEA_dom"/>
</dbReference>
<evidence type="ECO:0000256" key="4">
    <source>
        <dbReference type="ARBA" id="ARBA00023157"/>
    </source>
</evidence>